<dbReference type="AlphaFoldDB" id="A0A101V3D4"/>
<accession>A0A101V3D4</accession>
<name>A0A101V3D4_9ACTN</name>
<keyword evidence="2" id="KW-1185">Reference proteome</keyword>
<dbReference type="Proteomes" id="UP000053260">
    <property type="component" value="Unassembled WGS sequence"/>
</dbReference>
<dbReference type="OrthoDB" id="4221613at2"/>
<protein>
    <recommendedName>
        <fullName evidence="3">PIN domain-containing protein</fullName>
    </recommendedName>
</protein>
<reference evidence="1 2" key="1">
    <citation type="submission" date="2015-10" db="EMBL/GenBank/DDBJ databases">
        <title>Draft genome sequence of Streptomyces sp. RV15, isolated from a marine sponge.</title>
        <authorList>
            <person name="Ruckert C."/>
            <person name="Abdelmohsen U.R."/>
            <person name="Winkler A."/>
            <person name="Hentschel U."/>
            <person name="Kalinowski J."/>
            <person name="Kampfer P."/>
            <person name="Glaeser S."/>
        </authorList>
    </citation>
    <scope>NUCLEOTIDE SEQUENCE [LARGE SCALE GENOMIC DNA]</scope>
    <source>
        <strain evidence="1 2">RV15</strain>
    </source>
</reference>
<dbReference type="RefSeq" id="WP_067017328.1">
    <property type="nucleotide sequence ID" value="NZ_KQ949077.1"/>
</dbReference>
<gene>
    <name evidence="1" type="ORF">AQJ91_06420</name>
</gene>
<evidence type="ECO:0008006" key="3">
    <source>
        <dbReference type="Google" id="ProtNLM"/>
    </source>
</evidence>
<dbReference type="STRING" id="909626.AQJ91_06420"/>
<proteinExistence type="predicted"/>
<evidence type="ECO:0000313" key="1">
    <source>
        <dbReference type="EMBL" id="KUO21775.1"/>
    </source>
</evidence>
<sequence length="127" mass="13933">MIREHYILDSDTLLALGGHRQVSGLVHAAQLEPGVFLHTPVLSVIEAERERAGIPMHIGQLGITTVDLDYPAALSCCQLHADGVPFGTAAAIEAARRVGEDYEAPFVATVRLELYEKRYVRVVDLNR</sequence>
<evidence type="ECO:0000313" key="2">
    <source>
        <dbReference type="Proteomes" id="UP000053260"/>
    </source>
</evidence>
<organism evidence="1 2">
    <name type="scientific">Streptomyces dysideae</name>
    <dbReference type="NCBI Taxonomy" id="909626"/>
    <lineage>
        <taxon>Bacteria</taxon>
        <taxon>Bacillati</taxon>
        <taxon>Actinomycetota</taxon>
        <taxon>Actinomycetes</taxon>
        <taxon>Kitasatosporales</taxon>
        <taxon>Streptomycetaceae</taxon>
        <taxon>Streptomyces</taxon>
    </lineage>
</organism>
<dbReference type="EMBL" id="LMXB01000021">
    <property type="protein sequence ID" value="KUO21775.1"/>
    <property type="molecule type" value="Genomic_DNA"/>
</dbReference>
<comment type="caution">
    <text evidence="1">The sequence shown here is derived from an EMBL/GenBank/DDBJ whole genome shotgun (WGS) entry which is preliminary data.</text>
</comment>